<name>A0ABR0Y6D1_HUSHU</name>
<keyword evidence="3" id="KW-1185">Reference proteome</keyword>
<reference evidence="2 3" key="1">
    <citation type="submission" date="2021-05" db="EMBL/GenBank/DDBJ databases">
        <authorList>
            <person name="Zahm M."/>
            <person name="Klopp C."/>
            <person name="Cabau C."/>
            <person name="Kuhl H."/>
            <person name="Suciu R."/>
            <person name="Ciorpac M."/>
            <person name="Holostenco D."/>
            <person name="Gessner J."/>
            <person name="Wuertz S."/>
            <person name="Hohne C."/>
            <person name="Stock M."/>
            <person name="Gislard M."/>
            <person name="Lluch J."/>
            <person name="Milhes M."/>
            <person name="Lampietro C."/>
            <person name="Lopez Roques C."/>
            <person name="Donnadieu C."/>
            <person name="Du K."/>
            <person name="Schartl M."/>
            <person name="Guiguen Y."/>
        </authorList>
    </citation>
    <scope>NUCLEOTIDE SEQUENCE [LARGE SCALE GENOMIC DNA]</scope>
    <source>
        <strain evidence="2">Hh-F2</strain>
        <tissue evidence="2">Blood</tissue>
    </source>
</reference>
<comment type="caution">
    <text evidence="2">The sequence shown here is derived from an EMBL/GenBank/DDBJ whole genome shotgun (WGS) entry which is preliminary data.</text>
</comment>
<evidence type="ECO:0000256" key="1">
    <source>
        <dbReference type="SAM" id="Phobius"/>
    </source>
</evidence>
<proteinExistence type="predicted"/>
<dbReference type="PANTHER" id="PTHR10570">
    <property type="entry name" value="T-CELL SURFACE GLYCOPROTEIN CD3 GAMMA CHAIN / DELTA CHAIN"/>
    <property type="match status" value="1"/>
</dbReference>
<keyword evidence="1" id="KW-0472">Membrane</keyword>
<protein>
    <submittedName>
        <fullName evidence="2">T-cell surface glycoprotein CD3 delta chain-like isoform X1</fullName>
    </submittedName>
</protein>
<keyword evidence="1" id="KW-0812">Transmembrane</keyword>
<dbReference type="Gene3D" id="1.10.287.770">
    <property type="entry name" value="YojJ-like"/>
    <property type="match status" value="1"/>
</dbReference>
<gene>
    <name evidence="2" type="ORF">HHUSO_G34368</name>
</gene>
<dbReference type="Pfam" id="PF16681">
    <property type="entry name" value="Ig_5"/>
    <property type="match status" value="1"/>
</dbReference>
<evidence type="ECO:0000313" key="2">
    <source>
        <dbReference type="EMBL" id="KAK6468018.1"/>
    </source>
</evidence>
<keyword evidence="1" id="KW-1133">Transmembrane helix</keyword>
<dbReference type="InterPro" id="IPR015484">
    <property type="entry name" value="CD3_esu/gsu/dsu"/>
</dbReference>
<dbReference type="Proteomes" id="UP001369086">
    <property type="component" value="Unassembled WGS sequence"/>
</dbReference>
<evidence type="ECO:0000313" key="3">
    <source>
        <dbReference type="Proteomes" id="UP001369086"/>
    </source>
</evidence>
<dbReference type="EMBL" id="JAHFZB010000046">
    <property type="protein sequence ID" value="KAK6468018.1"/>
    <property type="molecule type" value="Genomic_DNA"/>
</dbReference>
<feature type="transmembrane region" description="Helical" evidence="1">
    <location>
        <begin position="6"/>
        <end position="23"/>
    </location>
</feature>
<dbReference type="PANTHER" id="PTHR10570:SF8">
    <property type="entry name" value="T-CELL SURFACE GLYCOPROTEIN CD3 GAMMA CHAIN"/>
    <property type="match status" value="1"/>
</dbReference>
<dbReference type="InterPro" id="IPR013783">
    <property type="entry name" value="Ig-like_fold"/>
</dbReference>
<sequence length="172" mass="19021">MAVGWVFITSLITALLLVELVNIQKDDKKDIKVKSEGEEAIKLTCENGKWTSNNNSLLNLKNEDSNSNEYVCQNDDKKKHTIYVKFRTCNNCIQLEAGTVAGIVVGDVIATVLIAVAVYCVSSQQKSGAYIGNKASDRQNLLMNDGNNMVYEPLRERDDGAYSKLAPRGQRS</sequence>
<organism evidence="2 3">
    <name type="scientific">Huso huso</name>
    <name type="common">Beluga</name>
    <name type="synonym">Acipenser huso</name>
    <dbReference type="NCBI Taxonomy" id="61971"/>
    <lineage>
        <taxon>Eukaryota</taxon>
        <taxon>Metazoa</taxon>
        <taxon>Chordata</taxon>
        <taxon>Craniata</taxon>
        <taxon>Vertebrata</taxon>
        <taxon>Euteleostomi</taxon>
        <taxon>Actinopterygii</taxon>
        <taxon>Chondrostei</taxon>
        <taxon>Acipenseriformes</taxon>
        <taxon>Acipenseridae</taxon>
        <taxon>Huso</taxon>
    </lineage>
</organism>
<accession>A0ABR0Y6D1</accession>
<dbReference type="Gene3D" id="2.60.40.10">
    <property type="entry name" value="Immunoglobulins"/>
    <property type="match status" value="1"/>
</dbReference>